<evidence type="ECO:0000313" key="5">
    <source>
        <dbReference type="Proteomes" id="UP000663869"/>
    </source>
</evidence>
<gene>
    <name evidence="3" type="ORF">FME351_LOCUS15006</name>
    <name evidence="4" type="ORF">TSG867_LOCUS18055</name>
</gene>
<accession>A0A818FHJ5</accession>
<dbReference type="EMBL" id="CAJNYU010001853">
    <property type="protein sequence ID" value="CAF3473597.1"/>
    <property type="molecule type" value="Genomic_DNA"/>
</dbReference>
<feature type="transmembrane region" description="Helical" evidence="2">
    <location>
        <begin position="60"/>
        <end position="83"/>
    </location>
</feature>
<proteinExistence type="predicted"/>
<keyword evidence="2" id="KW-0472">Membrane</keyword>
<feature type="transmembrane region" description="Helical" evidence="2">
    <location>
        <begin position="189"/>
        <end position="211"/>
    </location>
</feature>
<keyword evidence="2" id="KW-0812">Transmembrane</keyword>
<feature type="transmembrane region" description="Helical" evidence="2">
    <location>
        <begin position="223"/>
        <end position="241"/>
    </location>
</feature>
<evidence type="ECO:0000313" key="3">
    <source>
        <dbReference type="EMBL" id="CAF3473597.1"/>
    </source>
</evidence>
<reference evidence="3" key="1">
    <citation type="submission" date="2021-02" db="EMBL/GenBank/DDBJ databases">
        <authorList>
            <person name="Nowell W R."/>
        </authorList>
    </citation>
    <scope>NUCLEOTIDE SEQUENCE</scope>
</reference>
<evidence type="ECO:0008006" key="6">
    <source>
        <dbReference type="Google" id="ProtNLM"/>
    </source>
</evidence>
<evidence type="ECO:0000256" key="2">
    <source>
        <dbReference type="SAM" id="Phobius"/>
    </source>
</evidence>
<dbReference type="AlphaFoldDB" id="A0A818FHJ5"/>
<sequence>MMNSTEETASQSATRMMLAEIATFVSKVIITFILTNIQDVVILINFFLASSETDSIMESIHVVFGQYLGFSTLLMLSLFGYTISYMLPVKLFGFLGFLIIFFGLNGLRKLAKDLMKKRKEKKQAFERSQDNERVEFIQFESENITSKENLTFMGDIKQIVKVSLVTIANGNDNIAIYVPIFVQSKSWEIIAYAVGFLIMVGVLCFVCYYFVHYPLIFKFAQKYAQFISPFVFIGLGIYILIDSKCFPWLIEVLETGQWTYT</sequence>
<name>A0A818FHJ5_9BILA</name>
<dbReference type="EMBL" id="CAJOBQ010001184">
    <property type="protein sequence ID" value="CAF4463874.1"/>
    <property type="molecule type" value="Genomic_DNA"/>
</dbReference>
<dbReference type="Proteomes" id="UP000663862">
    <property type="component" value="Unassembled WGS sequence"/>
</dbReference>
<dbReference type="InterPro" id="IPR004676">
    <property type="entry name" value="Cd-R_transporter"/>
</dbReference>
<comment type="caution">
    <text evidence="3">The sequence shown here is derived from an EMBL/GenBank/DDBJ whole genome shotgun (WGS) entry which is preliminary data.</text>
</comment>
<evidence type="ECO:0000313" key="4">
    <source>
        <dbReference type="EMBL" id="CAF4463874.1"/>
    </source>
</evidence>
<feature type="coiled-coil region" evidence="1">
    <location>
        <begin position="104"/>
        <end position="131"/>
    </location>
</feature>
<keyword evidence="2" id="KW-1133">Transmembrane helix</keyword>
<feature type="transmembrane region" description="Helical" evidence="2">
    <location>
        <begin position="24"/>
        <end position="48"/>
    </location>
</feature>
<organism evidence="3 5">
    <name type="scientific">Rotaria socialis</name>
    <dbReference type="NCBI Taxonomy" id="392032"/>
    <lineage>
        <taxon>Eukaryota</taxon>
        <taxon>Metazoa</taxon>
        <taxon>Spiralia</taxon>
        <taxon>Gnathifera</taxon>
        <taxon>Rotifera</taxon>
        <taxon>Eurotatoria</taxon>
        <taxon>Bdelloidea</taxon>
        <taxon>Philodinida</taxon>
        <taxon>Philodinidae</taxon>
        <taxon>Rotaria</taxon>
    </lineage>
</organism>
<evidence type="ECO:0000256" key="1">
    <source>
        <dbReference type="SAM" id="Coils"/>
    </source>
</evidence>
<keyword evidence="1" id="KW-0175">Coiled coil</keyword>
<dbReference type="Proteomes" id="UP000663869">
    <property type="component" value="Unassembled WGS sequence"/>
</dbReference>
<protein>
    <recommendedName>
        <fullName evidence="6">Cadmium resistance transporter</fullName>
    </recommendedName>
</protein>
<feature type="transmembrane region" description="Helical" evidence="2">
    <location>
        <begin position="89"/>
        <end position="107"/>
    </location>
</feature>
<dbReference type="Pfam" id="PF03596">
    <property type="entry name" value="Cad"/>
    <property type="match status" value="1"/>
</dbReference>